<name>A0A7X6HX51_9ACTN</name>
<dbReference type="Pfam" id="PF01497">
    <property type="entry name" value="Peripla_BP_2"/>
    <property type="match status" value="1"/>
</dbReference>
<dbReference type="InterPro" id="IPR050902">
    <property type="entry name" value="ABC_Transporter_SBP"/>
</dbReference>
<keyword evidence="5" id="KW-1185">Reference proteome</keyword>
<dbReference type="Proteomes" id="UP000578686">
    <property type="component" value="Unassembled WGS sequence"/>
</dbReference>
<dbReference type="RefSeq" id="WP_167967483.1">
    <property type="nucleotide sequence ID" value="NZ_BHZG01000048.1"/>
</dbReference>
<evidence type="ECO:0000313" key="5">
    <source>
        <dbReference type="Proteomes" id="UP000578686"/>
    </source>
</evidence>
<protein>
    <submittedName>
        <fullName evidence="4">ABC transporter substrate-binding protein</fullName>
    </submittedName>
</protein>
<dbReference type="EMBL" id="JAAVJD010000003">
    <property type="protein sequence ID" value="NJQ04181.1"/>
    <property type="molecule type" value="Genomic_DNA"/>
</dbReference>
<feature type="signal peptide" evidence="2">
    <location>
        <begin position="1"/>
        <end position="34"/>
    </location>
</feature>
<feature type="domain" description="Fe/B12 periplasmic-binding" evidence="3">
    <location>
        <begin position="76"/>
        <end position="358"/>
    </location>
</feature>
<accession>A0A7X6HX51</accession>
<dbReference type="AlphaFoldDB" id="A0A7X6HX51"/>
<sequence>MRTSPPAVRSHPVRTRHPLVALAAGLCLLGTACAGSDDAGTGGSTADDDAARTDGGYPLTLENCGTTLTFEQPPERVVVMDGASVAEVSTLLALGQEDRIVSNQQSYGMSEIDGRAEAIDRLPTGGVETNDAHDIPREAMLGLTPDLVLSTTAYGFDSTNGFATREDLAAVGADTYISPQGCDQDTSSMTVEDSYTLLTELGAVFGVPEAAEEIVAASRERVATVENAVEGRDRPAVMVLFSNMSMGANEFSAVAVNGIYDDILASAGGTNVFAGTTDGSFADLSRETVAATDVEALVVISFNDPDAESYAQDLLKEFPQWPAAQNDTYTVLSDSAYLGPDNDEAIERIARMLHPDAF</sequence>
<reference evidence="4 5" key="1">
    <citation type="submission" date="2020-03" db="EMBL/GenBank/DDBJ databases">
        <title>Draft genome of Streptomyces sp. ventii, isolated from the Axial Seamount in the Pacific Ocean, and resequencing of the two type strains Streptomyces lonarensis strain NCL 716 and Streptomyces bohaiensis strain 11A07.</title>
        <authorList>
            <person name="Loughran R.M."/>
            <person name="Pfannmuller K.M."/>
            <person name="Wasson B.J."/>
            <person name="Deadmond M.C."/>
            <person name="Paddock B.E."/>
            <person name="Koyack M.J."/>
            <person name="Gallegos D.A."/>
            <person name="Mitchell E.A."/>
            <person name="Ushijima B."/>
            <person name="Saw J.H."/>
            <person name="Mcphail K.L."/>
            <person name="Videau P."/>
        </authorList>
    </citation>
    <scope>NUCLEOTIDE SEQUENCE [LARGE SCALE GENOMIC DNA]</scope>
    <source>
        <strain evidence="4 5">NCL716</strain>
    </source>
</reference>
<gene>
    <name evidence="4" type="ORF">HCN56_00965</name>
</gene>
<feature type="chain" id="PRO_5030753170" evidence="2">
    <location>
        <begin position="35"/>
        <end position="358"/>
    </location>
</feature>
<dbReference type="PANTHER" id="PTHR30535:SF7">
    <property type="entry name" value="IRON(III) DICITRATE-BINDING PROTEIN"/>
    <property type="match status" value="1"/>
</dbReference>
<dbReference type="PROSITE" id="PS51257">
    <property type="entry name" value="PROKAR_LIPOPROTEIN"/>
    <property type="match status" value="1"/>
</dbReference>
<evidence type="ECO:0000256" key="1">
    <source>
        <dbReference type="ARBA" id="ARBA00008814"/>
    </source>
</evidence>
<dbReference type="PROSITE" id="PS50983">
    <property type="entry name" value="FE_B12_PBP"/>
    <property type="match status" value="1"/>
</dbReference>
<proteinExistence type="inferred from homology"/>
<organism evidence="4 5">
    <name type="scientific">Streptomyces lonarensis</name>
    <dbReference type="NCBI Taxonomy" id="700599"/>
    <lineage>
        <taxon>Bacteria</taxon>
        <taxon>Bacillati</taxon>
        <taxon>Actinomycetota</taxon>
        <taxon>Actinomycetes</taxon>
        <taxon>Kitasatosporales</taxon>
        <taxon>Streptomycetaceae</taxon>
        <taxon>Streptomyces</taxon>
    </lineage>
</organism>
<dbReference type="Gene3D" id="3.40.50.1980">
    <property type="entry name" value="Nitrogenase molybdenum iron protein domain"/>
    <property type="match status" value="2"/>
</dbReference>
<comment type="similarity">
    <text evidence="1">Belongs to the bacterial solute-binding protein 8 family.</text>
</comment>
<evidence type="ECO:0000313" key="4">
    <source>
        <dbReference type="EMBL" id="NJQ04181.1"/>
    </source>
</evidence>
<dbReference type="InterPro" id="IPR002491">
    <property type="entry name" value="ABC_transptr_periplasmic_BD"/>
</dbReference>
<evidence type="ECO:0000256" key="2">
    <source>
        <dbReference type="SAM" id="SignalP"/>
    </source>
</evidence>
<dbReference type="SUPFAM" id="SSF53807">
    <property type="entry name" value="Helical backbone' metal receptor"/>
    <property type="match status" value="1"/>
</dbReference>
<dbReference type="PANTHER" id="PTHR30535">
    <property type="entry name" value="VITAMIN B12-BINDING PROTEIN"/>
    <property type="match status" value="1"/>
</dbReference>
<keyword evidence="2" id="KW-0732">Signal</keyword>
<comment type="caution">
    <text evidence="4">The sequence shown here is derived from an EMBL/GenBank/DDBJ whole genome shotgun (WGS) entry which is preliminary data.</text>
</comment>
<evidence type="ECO:0000259" key="3">
    <source>
        <dbReference type="PROSITE" id="PS50983"/>
    </source>
</evidence>